<dbReference type="Pfam" id="PF07679">
    <property type="entry name" value="I-set"/>
    <property type="match status" value="1"/>
</dbReference>
<dbReference type="InterPro" id="IPR007110">
    <property type="entry name" value="Ig-like_dom"/>
</dbReference>
<evidence type="ECO:0000313" key="3">
    <source>
        <dbReference type="EMBL" id="CAG2247251.1"/>
    </source>
</evidence>
<dbReference type="InterPro" id="IPR036179">
    <property type="entry name" value="Ig-like_dom_sf"/>
</dbReference>
<gene>
    <name evidence="3" type="ORF">MEDL_59146</name>
</gene>
<dbReference type="InterPro" id="IPR013783">
    <property type="entry name" value="Ig-like_fold"/>
</dbReference>
<dbReference type="SUPFAM" id="SSF48726">
    <property type="entry name" value="Immunoglobulin"/>
    <property type="match status" value="1"/>
</dbReference>
<accession>A0A8S3V0Z2</accession>
<protein>
    <submittedName>
        <fullName evidence="3">Uncharacterized protein</fullName>
    </submittedName>
</protein>
<dbReference type="PROSITE" id="PS50835">
    <property type="entry name" value="IG_LIKE"/>
    <property type="match status" value="1"/>
</dbReference>
<reference evidence="3" key="1">
    <citation type="submission" date="2021-03" db="EMBL/GenBank/DDBJ databases">
        <authorList>
            <person name="Bekaert M."/>
        </authorList>
    </citation>
    <scope>NUCLEOTIDE SEQUENCE</scope>
</reference>
<sequence>MLILVLVSDPPENRPIIRQVKPGPVDSGDTVYLHCSVYGGYPIAKSSGIARVKLKTNHLTHNPEVKFENNVLELYAVEGENLTVKCLAYGNPKAMVHWEESNIELTVPEDSGPRSDYRYPSLPSKIAVAFNESLELAVRLVAFPSPLLNWYLRDTKLNFSTYVLGSSVNTTIYVPKIQKTYLGRYTLNAINNAGSHIININVVEKGKPDMPSVLNLSCGSTTAKIVWTVPFDGGDIQKFRVHYWADDSGAQMHKSKYLDDPGEEKSLEYETQGLREKTVYFFQIIASNSLGSSTTTVKCNTTGIYKQCQT</sequence>
<comment type="caution">
    <text evidence="3">The sequence shown here is derived from an EMBL/GenBank/DDBJ whole genome shotgun (WGS) entry which is preliminary data.</text>
</comment>
<dbReference type="InterPro" id="IPR003961">
    <property type="entry name" value="FN3_dom"/>
</dbReference>
<dbReference type="Pfam" id="PF00041">
    <property type="entry name" value="fn3"/>
    <property type="match status" value="1"/>
</dbReference>
<dbReference type="InterPro" id="IPR036116">
    <property type="entry name" value="FN3_sf"/>
</dbReference>
<proteinExistence type="predicted"/>
<keyword evidence="4" id="KW-1185">Reference proteome</keyword>
<dbReference type="Proteomes" id="UP000683360">
    <property type="component" value="Unassembled WGS sequence"/>
</dbReference>
<dbReference type="PROSITE" id="PS50853">
    <property type="entry name" value="FN3"/>
    <property type="match status" value="1"/>
</dbReference>
<evidence type="ECO:0000259" key="1">
    <source>
        <dbReference type="PROSITE" id="PS50835"/>
    </source>
</evidence>
<dbReference type="CDD" id="cd00063">
    <property type="entry name" value="FN3"/>
    <property type="match status" value="1"/>
</dbReference>
<dbReference type="SUPFAM" id="SSF49265">
    <property type="entry name" value="Fibronectin type III"/>
    <property type="match status" value="1"/>
</dbReference>
<evidence type="ECO:0000313" key="4">
    <source>
        <dbReference type="Proteomes" id="UP000683360"/>
    </source>
</evidence>
<dbReference type="SMART" id="SM00060">
    <property type="entry name" value="FN3"/>
    <property type="match status" value="1"/>
</dbReference>
<evidence type="ECO:0000259" key="2">
    <source>
        <dbReference type="PROSITE" id="PS50853"/>
    </source>
</evidence>
<feature type="domain" description="Fibronectin type-III" evidence="2">
    <location>
        <begin position="207"/>
        <end position="307"/>
    </location>
</feature>
<dbReference type="InterPro" id="IPR013098">
    <property type="entry name" value="Ig_I-set"/>
</dbReference>
<dbReference type="EMBL" id="CAJPWZ010002893">
    <property type="protein sequence ID" value="CAG2247251.1"/>
    <property type="molecule type" value="Genomic_DNA"/>
</dbReference>
<feature type="domain" description="Ig-like" evidence="1">
    <location>
        <begin position="63"/>
        <end position="98"/>
    </location>
</feature>
<dbReference type="OrthoDB" id="6144780at2759"/>
<dbReference type="Gene3D" id="2.60.40.10">
    <property type="entry name" value="Immunoglobulins"/>
    <property type="match status" value="2"/>
</dbReference>
<name>A0A8S3V0Z2_MYTED</name>
<organism evidence="3 4">
    <name type="scientific">Mytilus edulis</name>
    <name type="common">Blue mussel</name>
    <dbReference type="NCBI Taxonomy" id="6550"/>
    <lineage>
        <taxon>Eukaryota</taxon>
        <taxon>Metazoa</taxon>
        <taxon>Spiralia</taxon>
        <taxon>Lophotrochozoa</taxon>
        <taxon>Mollusca</taxon>
        <taxon>Bivalvia</taxon>
        <taxon>Autobranchia</taxon>
        <taxon>Pteriomorphia</taxon>
        <taxon>Mytilida</taxon>
        <taxon>Mytiloidea</taxon>
        <taxon>Mytilidae</taxon>
        <taxon>Mytilinae</taxon>
        <taxon>Mytilus</taxon>
    </lineage>
</organism>
<dbReference type="AlphaFoldDB" id="A0A8S3V0Z2"/>